<evidence type="ECO:0000256" key="4">
    <source>
        <dbReference type="RuleBase" id="RU362110"/>
    </source>
</evidence>
<feature type="region of interest" description="Disordered" evidence="5">
    <location>
        <begin position="21"/>
        <end position="40"/>
    </location>
</feature>
<dbReference type="Proteomes" id="UP000321532">
    <property type="component" value="Unassembled WGS sequence"/>
</dbReference>
<keyword evidence="10" id="KW-1185">Reference proteome</keyword>
<dbReference type="InterPro" id="IPR013320">
    <property type="entry name" value="ConA-like_dom_sf"/>
</dbReference>
<evidence type="ECO:0000259" key="7">
    <source>
        <dbReference type="Pfam" id="PF00251"/>
    </source>
</evidence>
<comment type="similarity">
    <text evidence="1 4">Belongs to the glycosyl hydrolase 32 family.</text>
</comment>
<dbReference type="Pfam" id="PF08244">
    <property type="entry name" value="Glyco_hydro_32C"/>
    <property type="match status" value="1"/>
</dbReference>
<accession>A0A512B0B8</accession>
<dbReference type="OrthoDB" id="9759709at2"/>
<dbReference type="InterPro" id="IPR018053">
    <property type="entry name" value="Glyco_hydro_32_AS"/>
</dbReference>
<dbReference type="SUPFAM" id="SSF75005">
    <property type="entry name" value="Arabinanase/levansucrase/invertase"/>
    <property type="match status" value="1"/>
</dbReference>
<evidence type="ECO:0000256" key="1">
    <source>
        <dbReference type="ARBA" id="ARBA00009902"/>
    </source>
</evidence>
<dbReference type="Gene3D" id="2.115.10.20">
    <property type="entry name" value="Glycosyl hydrolase domain, family 43"/>
    <property type="match status" value="1"/>
</dbReference>
<feature type="chain" id="PRO_5022199210" description="Levanase" evidence="6">
    <location>
        <begin position="24"/>
        <end position="559"/>
    </location>
</feature>
<dbReference type="CDD" id="cd18622">
    <property type="entry name" value="GH32_Inu-like"/>
    <property type="match status" value="1"/>
</dbReference>
<protein>
    <recommendedName>
        <fullName evidence="11">Levanase</fullName>
    </recommendedName>
</protein>
<evidence type="ECO:0000256" key="6">
    <source>
        <dbReference type="SAM" id="SignalP"/>
    </source>
</evidence>
<evidence type="ECO:0000313" key="10">
    <source>
        <dbReference type="Proteomes" id="UP000321532"/>
    </source>
</evidence>
<feature type="domain" description="Glycosyl hydrolase family 32 N-terminal" evidence="7">
    <location>
        <begin position="57"/>
        <end position="380"/>
    </location>
</feature>
<evidence type="ECO:0000259" key="8">
    <source>
        <dbReference type="Pfam" id="PF08244"/>
    </source>
</evidence>
<dbReference type="PANTHER" id="PTHR42800:SF1">
    <property type="entry name" value="EXOINULINASE INUD (AFU_ORTHOLOGUE AFUA_5G00480)"/>
    <property type="match status" value="1"/>
</dbReference>
<dbReference type="InterPro" id="IPR013148">
    <property type="entry name" value="Glyco_hydro_32_N"/>
</dbReference>
<dbReference type="Pfam" id="PF00251">
    <property type="entry name" value="Glyco_hydro_32N"/>
    <property type="match status" value="1"/>
</dbReference>
<dbReference type="GO" id="GO:0005737">
    <property type="term" value="C:cytoplasm"/>
    <property type="evidence" value="ECO:0007669"/>
    <property type="project" value="TreeGrafter"/>
</dbReference>
<dbReference type="InterPro" id="IPR023296">
    <property type="entry name" value="Glyco_hydro_beta-prop_sf"/>
</dbReference>
<dbReference type="PANTHER" id="PTHR42800">
    <property type="entry name" value="EXOINULINASE INUD (AFU_ORTHOLOGUE AFUA_5G00480)"/>
    <property type="match status" value="1"/>
</dbReference>
<keyword evidence="3 4" id="KW-0326">Glycosidase</keyword>
<dbReference type="PROSITE" id="PS00609">
    <property type="entry name" value="GLYCOSYL_HYDROL_F32"/>
    <property type="match status" value="1"/>
</dbReference>
<proteinExistence type="inferred from homology"/>
<reference evidence="9 10" key="1">
    <citation type="submission" date="2019-07" db="EMBL/GenBank/DDBJ databases">
        <title>Whole genome shotgun sequence of Adhaeribacter aerolatus NBRC 106133.</title>
        <authorList>
            <person name="Hosoyama A."/>
            <person name="Uohara A."/>
            <person name="Ohji S."/>
            <person name="Ichikawa N."/>
        </authorList>
    </citation>
    <scope>NUCLEOTIDE SEQUENCE [LARGE SCALE GENOMIC DNA]</scope>
    <source>
        <strain evidence="9 10">NBRC 106133</strain>
    </source>
</reference>
<dbReference type="GO" id="GO:0004575">
    <property type="term" value="F:sucrose alpha-glucosidase activity"/>
    <property type="evidence" value="ECO:0007669"/>
    <property type="project" value="TreeGrafter"/>
</dbReference>
<dbReference type="SMART" id="SM00640">
    <property type="entry name" value="Glyco_32"/>
    <property type="match status" value="1"/>
</dbReference>
<keyword evidence="6" id="KW-0732">Signal</keyword>
<dbReference type="EMBL" id="BJYS01000023">
    <property type="protein sequence ID" value="GEO05405.1"/>
    <property type="molecule type" value="Genomic_DNA"/>
</dbReference>
<dbReference type="InterPro" id="IPR013189">
    <property type="entry name" value="Glyco_hydro_32_C"/>
</dbReference>
<evidence type="ECO:0000256" key="2">
    <source>
        <dbReference type="ARBA" id="ARBA00022801"/>
    </source>
</evidence>
<dbReference type="AlphaFoldDB" id="A0A512B0B8"/>
<organism evidence="9 10">
    <name type="scientific">Adhaeribacter aerolatus</name>
    <dbReference type="NCBI Taxonomy" id="670289"/>
    <lineage>
        <taxon>Bacteria</taxon>
        <taxon>Pseudomonadati</taxon>
        <taxon>Bacteroidota</taxon>
        <taxon>Cytophagia</taxon>
        <taxon>Cytophagales</taxon>
        <taxon>Hymenobacteraceae</taxon>
        <taxon>Adhaeribacter</taxon>
    </lineage>
</organism>
<evidence type="ECO:0008006" key="11">
    <source>
        <dbReference type="Google" id="ProtNLM"/>
    </source>
</evidence>
<gene>
    <name evidence="9" type="ORF">AAE02nite_30690</name>
</gene>
<sequence>MKKITLGIALCGLLYGCSSKQTASEGNNTATTDKNQTETGNSATAATFDELHRPQFHFTPPTGWMNDPNGMVYHNGEYHLFYQHNPDSTVWGPMHWGHAVSKDLVKWEHLPIALYPDSLGTIFSGSAVIDKNNTSGLGTKDNPAMIAIYTYHNVEGEKAGRDDYQTQGIAYSLDNGRTWTKYKANPVLKNPGIKDFRDPKVSWYEQGQKWIMTLAVKDRISFYSSKNLLNWTKESDFGSDIGGHGGVWECPDLIKMPVADTNEEKWVLIVNINPGAPNGGSGTQYFVGQFDGKNFVLDNNFKAQLTGQANTPGSVKKGEGIWLDYGMDNYAGITWANVPESDDRHLFIGWMSNWKYANVVPTEKWRSATTVARTLTLENTSSGFRVASQPVKELQNIYGTTHQIPAQTVSGTLDISEKLKLNTPTYEANLNLETGGEAGFAVELSNTKNQRLLIGYDAASKRYYIDRTQAGPSEYSKDFAGIHYAPRIATGAKFPIKLLVDVASVELFADGGKTVMTDIFFPDEKFTKLKLISNNGEVKLTGGNFTELKSIWNQENKSL</sequence>
<name>A0A512B0B8_9BACT</name>
<dbReference type="SUPFAM" id="SSF49899">
    <property type="entry name" value="Concanavalin A-like lectins/glucanases"/>
    <property type="match status" value="1"/>
</dbReference>
<feature type="signal peptide" evidence="6">
    <location>
        <begin position="1"/>
        <end position="23"/>
    </location>
</feature>
<evidence type="ECO:0000313" key="9">
    <source>
        <dbReference type="EMBL" id="GEO05405.1"/>
    </source>
</evidence>
<dbReference type="GO" id="GO:0005987">
    <property type="term" value="P:sucrose catabolic process"/>
    <property type="evidence" value="ECO:0007669"/>
    <property type="project" value="TreeGrafter"/>
</dbReference>
<dbReference type="Gene3D" id="2.60.120.560">
    <property type="entry name" value="Exo-inulinase, domain 1"/>
    <property type="match status" value="1"/>
</dbReference>
<evidence type="ECO:0000256" key="3">
    <source>
        <dbReference type="ARBA" id="ARBA00023295"/>
    </source>
</evidence>
<keyword evidence="2 4" id="KW-0378">Hydrolase</keyword>
<evidence type="ECO:0000256" key="5">
    <source>
        <dbReference type="SAM" id="MobiDB-lite"/>
    </source>
</evidence>
<dbReference type="PROSITE" id="PS51257">
    <property type="entry name" value="PROKAR_LIPOPROTEIN"/>
    <property type="match status" value="1"/>
</dbReference>
<dbReference type="RefSeq" id="WP_146899315.1">
    <property type="nucleotide sequence ID" value="NZ_BJYS01000023.1"/>
</dbReference>
<comment type="caution">
    <text evidence="9">The sequence shown here is derived from an EMBL/GenBank/DDBJ whole genome shotgun (WGS) entry which is preliminary data.</text>
</comment>
<dbReference type="InterPro" id="IPR001362">
    <property type="entry name" value="Glyco_hydro_32"/>
</dbReference>
<feature type="domain" description="Glycosyl hydrolase family 32 C-terminal" evidence="8">
    <location>
        <begin position="393"/>
        <end position="541"/>
    </location>
</feature>